<feature type="transmembrane region" description="Helical" evidence="1">
    <location>
        <begin position="278"/>
        <end position="298"/>
    </location>
</feature>
<accession>A0A9W9ZWZ8</accession>
<gene>
    <name evidence="2" type="ORF">OS493_037128</name>
</gene>
<dbReference type="AlphaFoldDB" id="A0A9W9ZWZ8"/>
<comment type="caution">
    <text evidence="2">The sequence shown here is derived from an EMBL/GenBank/DDBJ whole genome shotgun (WGS) entry which is preliminary data.</text>
</comment>
<dbReference type="GO" id="GO:0042500">
    <property type="term" value="F:aspartic endopeptidase activity, intramembrane cleaving"/>
    <property type="evidence" value="ECO:0007669"/>
    <property type="project" value="InterPro"/>
</dbReference>
<dbReference type="EMBL" id="MU825463">
    <property type="protein sequence ID" value="KAJ7388508.1"/>
    <property type="molecule type" value="Genomic_DNA"/>
</dbReference>
<evidence type="ECO:0000313" key="2">
    <source>
        <dbReference type="EMBL" id="KAJ7388508.1"/>
    </source>
</evidence>
<name>A0A9W9ZWZ8_9CNID</name>
<dbReference type="InterPro" id="IPR007369">
    <property type="entry name" value="Peptidase_A22B_SPP"/>
</dbReference>
<sequence length="330" mass="37206">MLYRFVNFWLLDITASLLVFISAWYGKRTRRRIRNTDIGEDVFSAAKEKELDDEMVGGDHESRLGATLRRLVFYTIYFVLMAVSVVLLQSHPYIMISVQHITVIFCILLAFVQWFEPYMALCLGGLFSAIWILSAATTLRWIINDIVIAFFALLVSHVHFQNFPSLQMFLWIAVVYDVCLVKTISQGLPSLFSAGDYCDTVLCKAFEISNAWELPTIFTFKLGPRDGHVYLGAGDIIIGCMVANFSQMFFRSSKYLSGTVLSYALAIALLSRVEDEPYPALVTIVPLCSFQLVVSAILSRKARKLFSFQCLDSAGGERGGVLAREIELFI</sequence>
<keyword evidence="1" id="KW-1133">Transmembrane helix</keyword>
<proteinExistence type="predicted"/>
<dbReference type="OrthoDB" id="5974310at2759"/>
<keyword evidence="3" id="KW-1185">Reference proteome</keyword>
<keyword evidence="1" id="KW-0812">Transmembrane</keyword>
<dbReference type="GO" id="GO:0006465">
    <property type="term" value="P:signal peptide processing"/>
    <property type="evidence" value="ECO:0007669"/>
    <property type="project" value="TreeGrafter"/>
</dbReference>
<feature type="transmembrane region" description="Helical" evidence="1">
    <location>
        <begin position="94"/>
        <end position="111"/>
    </location>
</feature>
<evidence type="ECO:0000313" key="3">
    <source>
        <dbReference type="Proteomes" id="UP001163046"/>
    </source>
</evidence>
<dbReference type="Proteomes" id="UP001163046">
    <property type="component" value="Unassembled WGS sequence"/>
</dbReference>
<dbReference type="GO" id="GO:0033619">
    <property type="term" value="P:membrane protein proteolysis"/>
    <property type="evidence" value="ECO:0007669"/>
    <property type="project" value="TreeGrafter"/>
</dbReference>
<dbReference type="GO" id="GO:0098554">
    <property type="term" value="C:cytoplasmic side of endoplasmic reticulum membrane"/>
    <property type="evidence" value="ECO:0007669"/>
    <property type="project" value="TreeGrafter"/>
</dbReference>
<feature type="transmembrane region" description="Helical" evidence="1">
    <location>
        <begin position="71"/>
        <end position="88"/>
    </location>
</feature>
<dbReference type="PANTHER" id="PTHR12174:SF22">
    <property type="entry name" value="SIGNAL PEPTIDE PEPTIDASE-LIKE 3"/>
    <property type="match status" value="1"/>
</dbReference>
<keyword evidence="1" id="KW-0472">Membrane</keyword>
<dbReference type="GO" id="GO:0030660">
    <property type="term" value="C:Golgi-associated vesicle membrane"/>
    <property type="evidence" value="ECO:0007669"/>
    <property type="project" value="TreeGrafter"/>
</dbReference>
<feature type="transmembrane region" description="Helical" evidence="1">
    <location>
        <begin position="118"/>
        <end position="136"/>
    </location>
</feature>
<feature type="transmembrane region" description="Helical" evidence="1">
    <location>
        <begin position="6"/>
        <end position="25"/>
    </location>
</feature>
<dbReference type="Pfam" id="PF04258">
    <property type="entry name" value="Peptidase_A22B"/>
    <property type="match status" value="1"/>
</dbReference>
<organism evidence="2 3">
    <name type="scientific">Desmophyllum pertusum</name>
    <dbReference type="NCBI Taxonomy" id="174260"/>
    <lineage>
        <taxon>Eukaryota</taxon>
        <taxon>Metazoa</taxon>
        <taxon>Cnidaria</taxon>
        <taxon>Anthozoa</taxon>
        <taxon>Hexacorallia</taxon>
        <taxon>Scleractinia</taxon>
        <taxon>Caryophylliina</taxon>
        <taxon>Caryophylliidae</taxon>
        <taxon>Desmophyllum</taxon>
    </lineage>
</organism>
<dbReference type="GO" id="GO:0098553">
    <property type="term" value="C:lumenal side of endoplasmic reticulum membrane"/>
    <property type="evidence" value="ECO:0007669"/>
    <property type="project" value="TreeGrafter"/>
</dbReference>
<protein>
    <submittedName>
        <fullName evidence="2">Uncharacterized protein</fullName>
    </submittedName>
</protein>
<evidence type="ECO:0000256" key="1">
    <source>
        <dbReference type="SAM" id="Phobius"/>
    </source>
</evidence>
<reference evidence="2" key="1">
    <citation type="submission" date="2023-01" db="EMBL/GenBank/DDBJ databases">
        <title>Genome assembly of the deep-sea coral Lophelia pertusa.</title>
        <authorList>
            <person name="Herrera S."/>
            <person name="Cordes E."/>
        </authorList>
    </citation>
    <scope>NUCLEOTIDE SEQUENCE</scope>
    <source>
        <strain evidence="2">USNM1676648</strain>
        <tissue evidence="2">Polyp</tissue>
    </source>
</reference>
<dbReference type="PANTHER" id="PTHR12174">
    <property type="entry name" value="SIGNAL PEPTIDE PEPTIDASE"/>
    <property type="match status" value="1"/>
</dbReference>